<dbReference type="PANTHER" id="PTHR38684">
    <property type="entry name" value="PROTEIN AMPE"/>
    <property type="match status" value="1"/>
</dbReference>
<accession>A0A8J6ITI6</accession>
<proteinExistence type="predicted"/>
<dbReference type="EMBL" id="JACNEP010000003">
    <property type="protein sequence ID" value="MBC3765318.1"/>
    <property type="molecule type" value="Genomic_DNA"/>
</dbReference>
<comment type="caution">
    <text evidence="2">The sequence shown here is derived from an EMBL/GenBank/DDBJ whole genome shotgun (WGS) entry which is preliminary data.</text>
</comment>
<dbReference type="Proteomes" id="UP000601768">
    <property type="component" value="Unassembled WGS sequence"/>
</dbReference>
<organism evidence="2 3">
    <name type="scientific">Neptunicella marina</name>
    <dbReference type="NCBI Taxonomy" id="2125989"/>
    <lineage>
        <taxon>Bacteria</taxon>
        <taxon>Pseudomonadati</taxon>
        <taxon>Pseudomonadota</taxon>
        <taxon>Gammaproteobacteria</taxon>
        <taxon>Alteromonadales</taxon>
        <taxon>Alteromonadaceae</taxon>
        <taxon>Neptunicella</taxon>
    </lineage>
</organism>
<reference evidence="2" key="2">
    <citation type="submission" date="2020-08" db="EMBL/GenBank/DDBJ databases">
        <authorList>
            <person name="Lai Q."/>
        </authorList>
    </citation>
    <scope>NUCLEOTIDE SEQUENCE</scope>
    <source>
        <strain evidence="2">S27-2</strain>
    </source>
</reference>
<keyword evidence="1" id="KW-0472">Membrane</keyword>
<protein>
    <submittedName>
        <fullName evidence="2">Beta-lactamase regulator AmpE</fullName>
    </submittedName>
</protein>
<evidence type="ECO:0000313" key="2">
    <source>
        <dbReference type="EMBL" id="MBC3765318.1"/>
    </source>
</evidence>
<feature type="transmembrane region" description="Helical" evidence="1">
    <location>
        <begin position="195"/>
        <end position="215"/>
    </location>
</feature>
<dbReference type="RefSeq" id="WP_186505791.1">
    <property type="nucleotide sequence ID" value="NZ_JACNEP010000003.1"/>
</dbReference>
<dbReference type="GO" id="GO:0005886">
    <property type="term" value="C:plasma membrane"/>
    <property type="evidence" value="ECO:0007669"/>
    <property type="project" value="TreeGrafter"/>
</dbReference>
<dbReference type="NCBIfam" id="NF008219">
    <property type="entry name" value="PRK10987.1"/>
    <property type="match status" value="1"/>
</dbReference>
<gene>
    <name evidence="2" type="primary">ampE</name>
    <name evidence="2" type="ORF">H8B19_05485</name>
</gene>
<keyword evidence="3" id="KW-1185">Reference proteome</keyword>
<keyword evidence="1" id="KW-1133">Transmembrane helix</keyword>
<dbReference type="PANTHER" id="PTHR38684:SF1">
    <property type="entry name" value="PROTEIN AMPE"/>
    <property type="match status" value="1"/>
</dbReference>
<feature type="transmembrane region" description="Helical" evidence="1">
    <location>
        <begin position="138"/>
        <end position="159"/>
    </location>
</feature>
<name>A0A8J6ITI6_9ALTE</name>
<keyword evidence="1" id="KW-0812">Transmembrane</keyword>
<evidence type="ECO:0000256" key="1">
    <source>
        <dbReference type="SAM" id="Phobius"/>
    </source>
</evidence>
<reference evidence="2" key="1">
    <citation type="journal article" date="2018" name="Int. J. Syst. Evol. Microbiol.">
        <title>Neptunicella marina gen. nov., sp. nov., isolated from surface seawater.</title>
        <authorList>
            <person name="Liu X."/>
            <person name="Lai Q."/>
            <person name="Du Y."/>
            <person name="Zhang X."/>
            <person name="Liu Z."/>
            <person name="Sun F."/>
            <person name="Shao Z."/>
        </authorList>
    </citation>
    <scope>NUCLEOTIDE SEQUENCE</scope>
    <source>
        <strain evidence="2">S27-2</strain>
    </source>
</reference>
<feature type="transmembrane region" description="Helical" evidence="1">
    <location>
        <begin position="47"/>
        <end position="68"/>
    </location>
</feature>
<sequence>MNLLCLLLILALERVVVKGRLWCIDFYVSRYVHFADSQFNLKQALPLWQIIGLAAAPAIIVQLLMLLVHNQLLQGIISAAVLMVCIGCPDLRACYKHYLQAANRGDTEACEICAEQLGHDPERAMSLGQTLVWINYRFYVAVMIWFAFFGAAGAVLYVVSRNLLRYSESNDLPHSNKLHDWVKILDWVPVRITTLGFVFMGHFSKAFPVWIAYLAEWKPSALKILSDVGKAAEETPIDHNDLAHEPYMLLKLAKRNLLFILVVISVLTLTGFIN</sequence>
<feature type="transmembrane region" description="Helical" evidence="1">
    <location>
        <begin position="256"/>
        <end position="273"/>
    </location>
</feature>
<evidence type="ECO:0000313" key="3">
    <source>
        <dbReference type="Proteomes" id="UP000601768"/>
    </source>
</evidence>
<dbReference type="InterPro" id="IPR031347">
    <property type="entry name" value="AmpE"/>
</dbReference>
<dbReference type="InterPro" id="IPR052966">
    <property type="entry name" value="Beta-lactamase_Reg"/>
</dbReference>
<dbReference type="Pfam" id="PF17113">
    <property type="entry name" value="AmpE"/>
    <property type="match status" value="1"/>
</dbReference>
<dbReference type="GO" id="GO:0046677">
    <property type="term" value="P:response to antibiotic"/>
    <property type="evidence" value="ECO:0007669"/>
    <property type="project" value="TreeGrafter"/>
</dbReference>
<dbReference type="AlphaFoldDB" id="A0A8J6ITI6"/>